<comment type="caution">
    <text evidence="1">The sequence shown here is derived from an EMBL/GenBank/DDBJ whole genome shotgun (WGS) entry which is preliminary data.</text>
</comment>
<dbReference type="InterPro" id="IPR038071">
    <property type="entry name" value="UROD/MetE-like_sf"/>
</dbReference>
<accession>A0AA43QE61</accession>
<dbReference type="EMBL" id="JAPUFD010000001">
    <property type="protein sequence ID" value="MDI1484947.1"/>
    <property type="molecule type" value="Genomic_DNA"/>
</dbReference>
<proteinExistence type="predicted"/>
<gene>
    <name evidence="1" type="ORF">OHK93_000081</name>
</gene>
<evidence type="ECO:0000313" key="1">
    <source>
        <dbReference type="EMBL" id="MDI1484947.1"/>
    </source>
</evidence>
<reference evidence="1" key="1">
    <citation type="journal article" date="2023" name="Genome Biol. Evol.">
        <title>First Whole Genome Sequence and Flow Cytometry Genome Size Data for the Lichen-Forming Fungus Ramalina farinacea (Ascomycota).</title>
        <authorList>
            <person name="Llewellyn T."/>
            <person name="Mian S."/>
            <person name="Hill R."/>
            <person name="Leitch I.J."/>
            <person name="Gaya E."/>
        </authorList>
    </citation>
    <scope>NUCLEOTIDE SEQUENCE</scope>
    <source>
        <strain evidence="1">LIQ254RAFAR</strain>
    </source>
</reference>
<evidence type="ECO:0000313" key="2">
    <source>
        <dbReference type="Proteomes" id="UP001161017"/>
    </source>
</evidence>
<dbReference type="Gene3D" id="3.20.20.210">
    <property type="match status" value="1"/>
</dbReference>
<dbReference type="AlphaFoldDB" id="A0AA43QE61"/>
<sequence length="343" mass="38119">MADPIHPSKVLLVGSSPLESASNFFSTAIAALPSRLQQIPDGEVGFRNNFIAWQHPVFPITIVQPRWGGQPSAESSAKQYTLADINPTGYDEQARISYATFREFKESKRIPADVRFQVCLPSPLTVVRGFVEDDGVCAQVDPLYEERLLQALKNIQDTIPASELAIQWDLPTEIACLEYDRGGLQDQYWKPYFSPVKAGIFDRLIRLASAVKPDVRMGFHLCYGDMGHVHFLQPANTELLVEVANDLVQKISPLHHIGYIHMPVPKDRIDATYYKPMAALKLNDTELFLGLVHANDEIGTRQRLEAAQAVYPDIAGVATECGMGRTPLEDINNILEICAAMTA</sequence>
<keyword evidence="2" id="KW-1185">Reference proteome</keyword>
<dbReference type="SUPFAM" id="SSF51726">
    <property type="entry name" value="UROD/MetE-like"/>
    <property type="match status" value="1"/>
</dbReference>
<name>A0AA43QE61_9LECA</name>
<dbReference type="Proteomes" id="UP001161017">
    <property type="component" value="Unassembled WGS sequence"/>
</dbReference>
<organism evidence="1 2">
    <name type="scientific">Ramalina farinacea</name>
    <dbReference type="NCBI Taxonomy" id="258253"/>
    <lineage>
        <taxon>Eukaryota</taxon>
        <taxon>Fungi</taxon>
        <taxon>Dikarya</taxon>
        <taxon>Ascomycota</taxon>
        <taxon>Pezizomycotina</taxon>
        <taxon>Lecanoromycetes</taxon>
        <taxon>OSLEUM clade</taxon>
        <taxon>Lecanoromycetidae</taxon>
        <taxon>Lecanorales</taxon>
        <taxon>Lecanorineae</taxon>
        <taxon>Ramalinaceae</taxon>
        <taxon>Ramalina</taxon>
    </lineage>
</organism>
<protein>
    <submittedName>
        <fullName evidence="1">Uncharacterized protein</fullName>
    </submittedName>
</protein>